<dbReference type="STRING" id="1890683.A0A427YHJ0"/>
<name>A0A427YHJ0_9TREE</name>
<dbReference type="PROSITE" id="PS50053">
    <property type="entry name" value="UBIQUITIN_2"/>
    <property type="match status" value="1"/>
</dbReference>
<dbReference type="EMBL" id="RSCD01000010">
    <property type="protein sequence ID" value="RSH90394.1"/>
    <property type="molecule type" value="Genomic_DNA"/>
</dbReference>
<dbReference type="SUPFAM" id="SSF50630">
    <property type="entry name" value="Acid proteases"/>
    <property type="match status" value="1"/>
</dbReference>
<dbReference type="SMART" id="SM00213">
    <property type="entry name" value="UBQ"/>
    <property type="match status" value="1"/>
</dbReference>
<evidence type="ECO:0000256" key="5">
    <source>
        <dbReference type="ARBA" id="ARBA00021491"/>
    </source>
</evidence>
<dbReference type="InterPro" id="IPR009060">
    <property type="entry name" value="UBA-like_sf"/>
</dbReference>
<dbReference type="GO" id="GO:0004190">
    <property type="term" value="F:aspartic-type endopeptidase activity"/>
    <property type="evidence" value="ECO:0007669"/>
    <property type="project" value="UniProtKB-KW"/>
</dbReference>
<evidence type="ECO:0000256" key="7">
    <source>
        <dbReference type="ARBA" id="ARBA00022670"/>
    </source>
</evidence>
<keyword evidence="9" id="KW-0378">Hydrolase</keyword>
<evidence type="ECO:0000313" key="14">
    <source>
        <dbReference type="Proteomes" id="UP000279259"/>
    </source>
</evidence>
<evidence type="ECO:0000256" key="3">
    <source>
        <dbReference type="ARBA" id="ARBA00009136"/>
    </source>
</evidence>
<comment type="subunit">
    <text evidence="4">Binds ubiquitin and polyubiquitinated proteins.</text>
</comment>
<dbReference type="InterPro" id="IPR032710">
    <property type="entry name" value="NTF2-like_dom_sf"/>
</dbReference>
<dbReference type="InterPro" id="IPR019103">
    <property type="entry name" value="Peptidase_aspartic_DDI1-type"/>
</dbReference>
<evidence type="ECO:0000259" key="12">
    <source>
        <dbReference type="PROSITE" id="PS50053"/>
    </source>
</evidence>
<gene>
    <name evidence="13" type="primary">DDI1</name>
    <name evidence="13" type="ORF">EHS25_000999</name>
</gene>
<evidence type="ECO:0000313" key="13">
    <source>
        <dbReference type="EMBL" id="RSH90394.1"/>
    </source>
</evidence>
<feature type="region of interest" description="Disordered" evidence="10">
    <location>
        <begin position="659"/>
        <end position="718"/>
    </location>
</feature>
<evidence type="ECO:0000256" key="9">
    <source>
        <dbReference type="ARBA" id="ARBA00022801"/>
    </source>
</evidence>
<evidence type="ECO:0000256" key="8">
    <source>
        <dbReference type="ARBA" id="ARBA00022750"/>
    </source>
</evidence>
<dbReference type="Gene3D" id="2.40.70.10">
    <property type="entry name" value="Acid Proteases"/>
    <property type="match status" value="1"/>
</dbReference>
<reference evidence="13 14" key="1">
    <citation type="submission" date="2018-11" db="EMBL/GenBank/DDBJ databases">
        <title>Genome sequence of Saitozyma podzolica DSM 27192.</title>
        <authorList>
            <person name="Aliyu H."/>
            <person name="Gorte O."/>
            <person name="Ochsenreither K."/>
        </authorList>
    </citation>
    <scope>NUCLEOTIDE SEQUENCE [LARGE SCALE GENOMIC DNA]</scope>
    <source>
        <strain evidence="13 14">DSM 27192</strain>
    </source>
</reference>
<dbReference type="PROSITE" id="PS50030">
    <property type="entry name" value="UBA"/>
    <property type="match status" value="1"/>
</dbReference>
<evidence type="ECO:0000256" key="1">
    <source>
        <dbReference type="ARBA" id="ARBA00003231"/>
    </source>
</evidence>
<dbReference type="Gene3D" id="3.10.20.90">
    <property type="entry name" value="Phosphatidylinositol 3-kinase Catalytic Subunit, Chain A, domain 1"/>
    <property type="match status" value="1"/>
</dbReference>
<dbReference type="InterPro" id="IPR021109">
    <property type="entry name" value="Peptidase_aspartic_dom_sf"/>
</dbReference>
<feature type="region of interest" description="Disordered" evidence="10">
    <location>
        <begin position="551"/>
        <end position="642"/>
    </location>
</feature>
<comment type="caution">
    <text evidence="13">The sequence shown here is derived from an EMBL/GenBank/DDBJ whole genome shotgun (WGS) entry which is preliminary data.</text>
</comment>
<sequence>MRLILIAPENVYEHEVDPSMEVQDVRALVEAETGLPSSQVTIRTDDGKELADSSKTLESYGLKGETATVFLDIRPQPVASSSSSGPSSQSSQGFPGSDDDLERMRLQALGNPQLMAELRANDPDMAAAISSGTRQFKETFLRHQRRQRDAAMEKQRQIELLNADPYDIEVRIYRQLSMRGDADSAKAQKKIEEAIRMEAVLENMQHAMEYSPEAFGNVTMLYINVEVNGHPVKAFVDSGAQTTIISPECAEACSIMRLLDTRFAGMAEGVGTARILGRVHSAQIKLGNMFLPCSFSVLEGRAVDLLFGLDMLKRHQCCIDLSTNTLRIQNTEIPFLAEHELPDKARRRGEADIAEELGEAASQGIQAGVASPTQAKKSFPGQGQSLGAGASGSGDASSSAAGGAGAGPSGTGGTTVPTNTESKVKEDDVQTLVGLGAERNQAIQLLEAAGGNVDYAASMLFGGGAQWPAGPWSSTAIDAASHGAIAFCQIYYEAYDEPTRRASDIPQLFLPDAKIIWNGNPVPPDPASLAAFLAGVPLSRHDLQTLDCHPVAAHPDFNSSPDHDTDTADPADPAATAPANPLSPGPILRPRPRPHPQRNRLSPARPIRHDPHGQPERLAPGPSEEVSRGVHAPRGGAGGGDAAEVRHQEFKLPLHRMTQRFGRNPQRKSTDVTNLSRHLDSSYPRGAALPPRHEEHTHSSGLIPNQPIPFEHTATNRP</sequence>
<feature type="compositionally biased region" description="Low complexity" evidence="10">
    <location>
        <begin position="568"/>
        <end position="580"/>
    </location>
</feature>
<dbReference type="InterPro" id="IPR000626">
    <property type="entry name" value="Ubiquitin-like_dom"/>
</dbReference>
<dbReference type="SUPFAM" id="SSF54427">
    <property type="entry name" value="NTF2-like"/>
    <property type="match status" value="1"/>
</dbReference>
<dbReference type="PANTHER" id="PTHR15397">
    <property type="entry name" value="SODIUM-GLUCOSE COTRANSPORTER REGULATORY PROTEIN -RELATED"/>
    <property type="match status" value="1"/>
</dbReference>
<feature type="region of interest" description="Disordered" evidence="10">
    <location>
        <begin position="363"/>
        <end position="426"/>
    </location>
</feature>
<dbReference type="Gene3D" id="1.10.8.10">
    <property type="entry name" value="DNA helicase RuvA subunit, C-terminal domain"/>
    <property type="match status" value="1"/>
</dbReference>
<protein>
    <recommendedName>
        <fullName evidence="5">DNA damage-inducible protein 1</fullName>
    </recommendedName>
</protein>
<comment type="function">
    <text evidence="1">Probable aspartic protease. May be involved in the regulation of exocytosis. Acts as a linker between the 19S proteasome and polyubiquitinated proteins via UBA domain interactions with ubiquitin for their subsequent degradation. Required for S-phase checkpoint control.</text>
</comment>
<keyword evidence="6" id="KW-0963">Cytoplasm</keyword>
<dbReference type="AlphaFoldDB" id="A0A427YHJ0"/>
<feature type="region of interest" description="Disordered" evidence="10">
    <location>
        <begin position="76"/>
        <end position="100"/>
    </location>
</feature>
<feature type="compositionally biased region" description="Low complexity" evidence="10">
    <location>
        <begin position="80"/>
        <end position="96"/>
    </location>
</feature>
<dbReference type="SUPFAM" id="SSF46934">
    <property type="entry name" value="UBA-like"/>
    <property type="match status" value="1"/>
</dbReference>
<proteinExistence type="inferred from homology"/>
<evidence type="ECO:0000256" key="4">
    <source>
        <dbReference type="ARBA" id="ARBA00011128"/>
    </source>
</evidence>
<evidence type="ECO:0000256" key="6">
    <source>
        <dbReference type="ARBA" id="ARBA00022490"/>
    </source>
</evidence>
<dbReference type="Proteomes" id="UP000279259">
    <property type="component" value="Unassembled WGS sequence"/>
</dbReference>
<dbReference type="Gene3D" id="3.10.450.50">
    <property type="match status" value="1"/>
</dbReference>
<dbReference type="CDD" id="cd05479">
    <property type="entry name" value="RP_DDI"/>
    <property type="match status" value="1"/>
</dbReference>
<dbReference type="SUPFAM" id="SSF54236">
    <property type="entry name" value="Ubiquitin-like"/>
    <property type="match status" value="1"/>
</dbReference>
<evidence type="ECO:0000256" key="10">
    <source>
        <dbReference type="SAM" id="MobiDB-lite"/>
    </source>
</evidence>
<evidence type="ECO:0000259" key="11">
    <source>
        <dbReference type="PROSITE" id="PS50030"/>
    </source>
</evidence>
<dbReference type="Pfam" id="PF09668">
    <property type="entry name" value="Asp_protease"/>
    <property type="match status" value="1"/>
</dbReference>
<feature type="compositionally biased region" description="Gly residues" evidence="10">
    <location>
        <begin position="402"/>
        <end position="413"/>
    </location>
</feature>
<keyword evidence="7" id="KW-0645">Protease</keyword>
<accession>A0A427YHJ0</accession>
<dbReference type="InterPro" id="IPR029071">
    <property type="entry name" value="Ubiquitin-like_domsf"/>
</dbReference>
<comment type="subcellular location">
    <subcellularLocation>
        <location evidence="2">Cytoplasm</location>
    </subcellularLocation>
</comment>
<dbReference type="PANTHER" id="PTHR15397:SF3">
    <property type="entry name" value="DNA DAMAGE INDUCIBLE 1 HOMOLOG 2"/>
    <property type="match status" value="1"/>
</dbReference>
<dbReference type="CDD" id="cd14310">
    <property type="entry name" value="UBA_cnDdi1_like"/>
    <property type="match status" value="1"/>
</dbReference>
<organism evidence="13 14">
    <name type="scientific">Saitozyma podzolica</name>
    <dbReference type="NCBI Taxonomy" id="1890683"/>
    <lineage>
        <taxon>Eukaryota</taxon>
        <taxon>Fungi</taxon>
        <taxon>Dikarya</taxon>
        <taxon>Basidiomycota</taxon>
        <taxon>Agaricomycotina</taxon>
        <taxon>Tremellomycetes</taxon>
        <taxon>Tremellales</taxon>
        <taxon>Trimorphomycetaceae</taxon>
        <taxon>Saitozyma</taxon>
    </lineage>
</organism>
<dbReference type="InterPro" id="IPR033882">
    <property type="entry name" value="DDI1_N"/>
</dbReference>
<dbReference type="CDD" id="cd01796">
    <property type="entry name" value="Ubl_Ddi1_like"/>
    <property type="match status" value="1"/>
</dbReference>
<evidence type="ECO:0000256" key="2">
    <source>
        <dbReference type="ARBA" id="ARBA00004496"/>
    </source>
</evidence>
<comment type="similarity">
    <text evidence="3">Belongs to the DDI1 family.</text>
</comment>
<dbReference type="OrthoDB" id="1047367at2759"/>
<dbReference type="GO" id="GO:0005737">
    <property type="term" value="C:cytoplasm"/>
    <property type="evidence" value="ECO:0007669"/>
    <property type="project" value="UniProtKB-SubCell"/>
</dbReference>
<dbReference type="SMART" id="SM00165">
    <property type="entry name" value="UBA"/>
    <property type="match status" value="1"/>
</dbReference>
<dbReference type="InterPro" id="IPR015940">
    <property type="entry name" value="UBA"/>
</dbReference>
<dbReference type="GO" id="GO:0006508">
    <property type="term" value="P:proteolysis"/>
    <property type="evidence" value="ECO:0007669"/>
    <property type="project" value="UniProtKB-KW"/>
</dbReference>
<keyword evidence="14" id="KW-1185">Reference proteome</keyword>
<feature type="domain" description="Ubiquitin-like" evidence="12">
    <location>
        <begin position="1"/>
        <end position="71"/>
    </location>
</feature>
<keyword evidence="8" id="KW-0064">Aspartyl protease</keyword>
<feature type="domain" description="UBA" evidence="11">
    <location>
        <begin position="423"/>
        <end position="463"/>
    </location>
</feature>